<keyword evidence="1" id="KW-0472">Membrane</keyword>
<proteinExistence type="predicted"/>
<evidence type="ECO:0000256" key="1">
    <source>
        <dbReference type="SAM" id="Phobius"/>
    </source>
</evidence>
<dbReference type="RefSeq" id="XP_065987454.1">
    <property type="nucleotide sequence ID" value="XM_066131305.1"/>
</dbReference>
<dbReference type="AlphaFoldDB" id="A0A7D5V201"/>
<dbReference type="OrthoDB" id="5141589at2759"/>
<organism evidence="2 3">
    <name type="scientific">Metarhizium brunneum</name>
    <dbReference type="NCBI Taxonomy" id="500148"/>
    <lineage>
        <taxon>Eukaryota</taxon>
        <taxon>Fungi</taxon>
        <taxon>Dikarya</taxon>
        <taxon>Ascomycota</taxon>
        <taxon>Pezizomycotina</taxon>
        <taxon>Sordariomycetes</taxon>
        <taxon>Hypocreomycetidae</taxon>
        <taxon>Hypocreales</taxon>
        <taxon>Clavicipitaceae</taxon>
        <taxon>Metarhizium</taxon>
    </lineage>
</organism>
<dbReference type="GeneID" id="26244907"/>
<dbReference type="KEGG" id="mbrn:26244907"/>
<keyword evidence="1" id="KW-1133">Transmembrane helix</keyword>
<name>A0A7D5V201_9HYPO</name>
<keyword evidence="1" id="KW-0812">Transmembrane</keyword>
<feature type="transmembrane region" description="Helical" evidence="1">
    <location>
        <begin position="15"/>
        <end position="37"/>
    </location>
</feature>
<evidence type="ECO:0000313" key="2">
    <source>
        <dbReference type="EMBL" id="QLI72357.1"/>
    </source>
</evidence>
<sequence>MSSPSGKGGSTTHSLLILLAMYSLANFVLFVGSLVAWKKAEGQARGGRCSIQRISCGISAWAIYPFQAAAGLTSSFVAILMFTHGLLRTMRARLDPLYVFRGVFFTLILLVPIVVVGWSSSHYIYHGDEEELFSFGDLVDTRGNRYPHFEVTPGDFGNGNTSSFRFVEMGGAFILSTLTHVSGTAFAIAMVHINIMFGAVICGLAVALAPPTSVLVGVHRAGHGSV</sequence>
<dbReference type="Proteomes" id="UP000510686">
    <property type="component" value="Chromosome 5"/>
</dbReference>
<accession>A0A7D5V201</accession>
<gene>
    <name evidence="2" type="ORF">G6M90_00g087250</name>
</gene>
<feature type="transmembrane region" description="Helical" evidence="1">
    <location>
        <begin position="172"/>
        <end position="191"/>
    </location>
</feature>
<protein>
    <submittedName>
        <fullName evidence="2">Uncharacterized protein</fullName>
    </submittedName>
</protein>
<feature type="transmembrane region" description="Helical" evidence="1">
    <location>
        <begin position="197"/>
        <end position="218"/>
    </location>
</feature>
<feature type="transmembrane region" description="Helical" evidence="1">
    <location>
        <begin position="58"/>
        <end position="86"/>
    </location>
</feature>
<evidence type="ECO:0000313" key="3">
    <source>
        <dbReference type="Proteomes" id="UP000510686"/>
    </source>
</evidence>
<dbReference type="EMBL" id="CP058936">
    <property type="protein sequence ID" value="QLI72357.1"/>
    <property type="molecule type" value="Genomic_DNA"/>
</dbReference>
<reference evidence="2 3" key="1">
    <citation type="submission" date="2020-07" db="EMBL/GenBank/DDBJ databases">
        <title>Telomere length de novo assembly of all 7 chromosomes of the fungus, Metarhizium brunneum, using a novel assembly pipeline.</title>
        <authorList>
            <person name="Saud z."/>
            <person name="Kortsinoglou A."/>
            <person name="Kouvelis V.N."/>
            <person name="Butt T.M."/>
        </authorList>
    </citation>
    <scope>NUCLEOTIDE SEQUENCE [LARGE SCALE GENOMIC DNA]</scope>
    <source>
        <strain evidence="2 3">4556</strain>
    </source>
</reference>
<feature type="transmembrane region" description="Helical" evidence="1">
    <location>
        <begin position="98"/>
        <end position="118"/>
    </location>
</feature>
<keyword evidence="3" id="KW-1185">Reference proteome</keyword>